<organism evidence="2 3">
    <name type="scientific">Araneus ventricosus</name>
    <name type="common">Orbweaver spider</name>
    <name type="synonym">Epeira ventricosa</name>
    <dbReference type="NCBI Taxonomy" id="182803"/>
    <lineage>
        <taxon>Eukaryota</taxon>
        <taxon>Metazoa</taxon>
        <taxon>Ecdysozoa</taxon>
        <taxon>Arthropoda</taxon>
        <taxon>Chelicerata</taxon>
        <taxon>Arachnida</taxon>
        <taxon>Araneae</taxon>
        <taxon>Araneomorphae</taxon>
        <taxon>Entelegynae</taxon>
        <taxon>Araneoidea</taxon>
        <taxon>Araneidae</taxon>
        <taxon>Araneus</taxon>
    </lineage>
</organism>
<dbReference type="Proteomes" id="UP000499080">
    <property type="component" value="Unassembled WGS sequence"/>
</dbReference>
<dbReference type="AlphaFoldDB" id="A0A4Y2JPM2"/>
<feature type="compositionally biased region" description="Basic residues" evidence="1">
    <location>
        <begin position="120"/>
        <end position="130"/>
    </location>
</feature>
<evidence type="ECO:0000313" key="3">
    <source>
        <dbReference type="Proteomes" id="UP000499080"/>
    </source>
</evidence>
<feature type="region of interest" description="Disordered" evidence="1">
    <location>
        <begin position="1"/>
        <end position="71"/>
    </location>
</feature>
<feature type="region of interest" description="Disordered" evidence="1">
    <location>
        <begin position="110"/>
        <end position="142"/>
    </location>
</feature>
<accession>A0A4Y2JPM2</accession>
<gene>
    <name evidence="2" type="ORF">AVEN_86503_1</name>
</gene>
<evidence type="ECO:0000313" key="2">
    <source>
        <dbReference type="EMBL" id="GBM91379.1"/>
    </source>
</evidence>
<reference evidence="2 3" key="1">
    <citation type="journal article" date="2019" name="Sci. Rep.">
        <title>Orb-weaving spider Araneus ventricosus genome elucidates the spidroin gene catalogue.</title>
        <authorList>
            <person name="Kono N."/>
            <person name="Nakamura H."/>
            <person name="Ohtoshi R."/>
            <person name="Moran D.A.P."/>
            <person name="Shinohara A."/>
            <person name="Yoshida Y."/>
            <person name="Fujiwara M."/>
            <person name="Mori M."/>
            <person name="Tomita M."/>
            <person name="Arakawa K."/>
        </authorList>
    </citation>
    <scope>NUCLEOTIDE SEQUENCE [LARGE SCALE GENOMIC DNA]</scope>
</reference>
<keyword evidence="3" id="KW-1185">Reference proteome</keyword>
<name>A0A4Y2JPM2_ARAVE</name>
<protein>
    <submittedName>
        <fullName evidence="2">Uncharacterized protein</fullName>
    </submittedName>
</protein>
<proteinExistence type="predicted"/>
<comment type="caution">
    <text evidence="2">The sequence shown here is derived from an EMBL/GenBank/DDBJ whole genome shotgun (WGS) entry which is preliminary data.</text>
</comment>
<feature type="compositionally biased region" description="Basic and acidic residues" evidence="1">
    <location>
        <begin position="32"/>
        <end position="54"/>
    </location>
</feature>
<evidence type="ECO:0000256" key="1">
    <source>
        <dbReference type="SAM" id="MobiDB-lite"/>
    </source>
</evidence>
<dbReference type="OrthoDB" id="6617942at2759"/>
<sequence>MTVMAQRGQKKSGRAREELRNERIVRYGTTTRRKEAKETEKNKREMADWSDKTCHSRSGTSADLPHRHTRSDKSLAAVRTLDPRLGIFRQAGAAIVSTARFKMWALPPENSVLNVGDRNKIRRGKNRAKNHSNSGNKDYDHD</sequence>
<dbReference type="EMBL" id="BGPR01003702">
    <property type="protein sequence ID" value="GBM91379.1"/>
    <property type="molecule type" value="Genomic_DNA"/>
</dbReference>
<feature type="compositionally biased region" description="Basic and acidic residues" evidence="1">
    <location>
        <begin position="14"/>
        <end position="25"/>
    </location>
</feature>